<organism evidence="9 10">
    <name type="scientific">Hymenobacter humi</name>
    <dbReference type="NCBI Taxonomy" id="1411620"/>
    <lineage>
        <taxon>Bacteria</taxon>
        <taxon>Pseudomonadati</taxon>
        <taxon>Bacteroidota</taxon>
        <taxon>Cytophagia</taxon>
        <taxon>Cytophagales</taxon>
        <taxon>Hymenobacteraceae</taxon>
        <taxon>Hymenobacter</taxon>
    </lineage>
</organism>
<feature type="transmembrane region" description="Helical" evidence="7">
    <location>
        <begin position="119"/>
        <end position="142"/>
    </location>
</feature>
<evidence type="ECO:0000259" key="8">
    <source>
        <dbReference type="Pfam" id="PF02687"/>
    </source>
</evidence>
<dbReference type="PANTHER" id="PTHR30572">
    <property type="entry name" value="MEMBRANE COMPONENT OF TRANSPORTER-RELATED"/>
    <property type="match status" value="1"/>
</dbReference>
<feature type="transmembrane region" description="Helical" evidence="7">
    <location>
        <begin position="70"/>
        <end position="95"/>
    </location>
</feature>
<feature type="domain" description="ABC3 transporter permease C-terminal" evidence="8">
    <location>
        <begin position="74"/>
        <end position="187"/>
    </location>
</feature>
<protein>
    <submittedName>
        <fullName evidence="9">ABC transporter permease</fullName>
    </submittedName>
</protein>
<evidence type="ECO:0000256" key="7">
    <source>
        <dbReference type="SAM" id="Phobius"/>
    </source>
</evidence>
<comment type="subcellular location">
    <subcellularLocation>
        <location evidence="1">Cell membrane</location>
        <topology evidence="1">Multi-pass membrane protein</topology>
    </subcellularLocation>
</comment>
<reference evidence="10" key="1">
    <citation type="journal article" date="2019" name="Int. J. Syst. Evol. Microbiol.">
        <title>The Global Catalogue of Microorganisms (GCM) 10K type strain sequencing project: providing services to taxonomists for standard genome sequencing and annotation.</title>
        <authorList>
            <consortium name="The Broad Institute Genomics Platform"/>
            <consortium name="The Broad Institute Genome Sequencing Center for Infectious Disease"/>
            <person name="Wu L."/>
            <person name="Ma J."/>
        </authorList>
    </citation>
    <scope>NUCLEOTIDE SEQUENCE [LARGE SCALE GENOMIC DNA]</scope>
    <source>
        <strain evidence="10">JCM 19635</strain>
    </source>
</reference>
<evidence type="ECO:0000256" key="6">
    <source>
        <dbReference type="ARBA" id="ARBA00038076"/>
    </source>
</evidence>
<dbReference type="Pfam" id="PF02687">
    <property type="entry name" value="FtsX"/>
    <property type="match status" value="1"/>
</dbReference>
<keyword evidence="3 7" id="KW-0812">Transmembrane</keyword>
<proteinExistence type="inferred from homology"/>
<keyword evidence="10" id="KW-1185">Reference proteome</keyword>
<evidence type="ECO:0000313" key="10">
    <source>
        <dbReference type="Proteomes" id="UP001596513"/>
    </source>
</evidence>
<keyword evidence="4 7" id="KW-1133">Transmembrane helix</keyword>
<comment type="caution">
    <text evidence="9">The sequence shown here is derived from an EMBL/GenBank/DDBJ whole genome shotgun (WGS) entry which is preliminary data.</text>
</comment>
<evidence type="ECO:0000256" key="1">
    <source>
        <dbReference type="ARBA" id="ARBA00004651"/>
    </source>
</evidence>
<sequence>MQKRILAGTFIRQVFASAQTEARIPEAVASISALLRQRHRLAPGTADDFTVRTQADIGATATTTSRSLTALLASVASISLLVGGIGIMNIMLVSVTERTREIGIRLAIGARSRDVLRQFLLEAVVLSVAGGLLGIALGLALAQVAGRALHLATTVSVASVALAFLFSSVVGVFFGWYPARKAARLNPIEALHYE</sequence>
<dbReference type="InterPro" id="IPR003838">
    <property type="entry name" value="ABC3_permease_C"/>
</dbReference>
<evidence type="ECO:0000256" key="4">
    <source>
        <dbReference type="ARBA" id="ARBA00022989"/>
    </source>
</evidence>
<dbReference type="PANTHER" id="PTHR30572:SF4">
    <property type="entry name" value="ABC TRANSPORTER PERMEASE YTRF"/>
    <property type="match status" value="1"/>
</dbReference>
<keyword evidence="5 7" id="KW-0472">Membrane</keyword>
<evidence type="ECO:0000313" key="9">
    <source>
        <dbReference type="EMBL" id="MFC7671164.1"/>
    </source>
</evidence>
<name>A0ABW2UE99_9BACT</name>
<dbReference type="RefSeq" id="WP_380207108.1">
    <property type="nucleotide sequence ID" value="NZ_JBHTEK010000006.1"/>
</dbReference>
<comment type="similarity">
    <text evidence="6">Belongs to the ABC-4 integral membrane protein family.</text>
</comment>
<dbReference type="Proteomes" id="UP001596513">
    <property type="component" value="Unassembled WGS sequence"/>
</dbReference>
<keyword evidence="2" id="KW-1003">Cell membrane</keyword>
<accession>A0ABW2UE99</accession>
<evidence type="ECO:0000256" key="3">
    <source>
        <dbReference type="ARBA" id="ARBA00022692"/>
    </source>
</evidence>
<evidence type="ECO:0000256" key="5">
    <source>
        <dbReference type="ARBA" id="ARBA00023136"/>
    </source>
</evidence>
<dbReference type="EMBL" id="JBHTEK010000006">
    <property type="protein sequence ID" value="MFC7671164.1"/>
    <property type="molecule type" value="Genomic_DNA"/>
</dbReference>
<gene>
    <name evidence="9" type="ORF">ACFQT0_30040</name>
</gene>
<dbReference type="InterPro" id="IPR050250">
    <property type="entry name" value="Macrolide_Exporter_MacB"/>
</dbReference>
<feature type="transmembrane region" description="Helical" evidence="7">
    <location>
        <begin position="148"/>
        <end position="177"/>
    </location>
</feature>
<evidence type="ECO:0000256" key="2">
    <source>
        <dbReference type="ARBA" id="ARBA00022475"/>
    </source>
</evidence>